<dbReference type="Gene3D" id="3.40.50.1820">
    <property type="entry name" value="alpha/beta hydrolase"/>
    <property type="match status" value="1"/>
</dbReference>
<keyword evidence="2" id="KW-0378">Hydrolase</keyword>
<protein>
    <submittedName>
        <fullName evidence="2">Alpha/beta hydrolase</fullName>
    </submittedName>
</protein>
<dbReference type="PANTHER" id="PTHR43358:SF5">
    <property type="entry name" value="EXPORTED PROTEIN"/>
    <property type="match status" value="1"/>
</dbReference>
<evidence type="ECO:0000313" key="2">
    <source>
        <dbReference type="EMBL" id="QPC46770.1"/>
    </source>
</evidence>
<dbReference type="EMBL" id="CP049742">
    <property type="protein sequence ID" value="QPC46770.1"/>
    <property type="molecule type" value="Genomic_DNA"/>
</dbReference>
<dbReference type="SUPFAM" id="SSF53474">
    <property type="entry name" value="alpha/beta-Hydrolases"/>
    <property type="match status" value="1"/>
</dbReference>
<dbReference type="Pfam" id="PF12146">
    <property type="entry name" value="Hydrolase_4"/>
    <property type="match status" value="1"/>
</dbReference>
<reference evidence="2 3" key="1">
    <citation type="submission" date="2019-07" db="EMBL/GenBank/DDBJ databases">
        <title>Genome sequence of 2 isolates from Red Sea Mangroves.</title>
        <authorList>
            <person name="Sefrji F."/>
            <person name="Michoud G."/>
            <person name="Merlino G."/>
            <person name="Daffonchio D."/>
        </authorList>
    </citation>
    <scope>NUCLEOTIDE SEQUENCE [LARGE SCALE GENOMIC DNA]</scope>
    <source>
        <strain evidence="2 3">R1DC41</strain>
    </source>
</reference>
<dbReference type="PANTHER" id="PTHR43358">
    <property type="entry name" value="ALPHA/BETA-HYDROLASE"/>
    <property type="match status" value="1"/>
</dbReference>
<dbReference type="KEGG" id="mcui:G8O30_07235"/>
<organism evidence="2 3">
    <name type="scientific">Mangrovibacillus cuniculi</name>
    <dbReference type="NCBI Taxonomy" id="2593652"/>
    <lineage>
        <taxon>Bacteria</taxon>
        <taxon>Bacillati</taxon>
        <taxon>Bacillota</taxon>
        <taxon>Bacilli</taxon>
        <taxon>Bacillales</taxon>
        <taxon>Bacillaceae</taxon>
        <taxon>Mangrovibacillus</taxon>
    </lineage>
</organism>
<evidence type="ECO:0000259" key="1">
    <source>
        <dbReference type="Pfam" id="PF12146"/>
    </source>
</evidence>
<evidence type="ECO:0000313" key="3">
    <source>
        <dbReference type="Proteomes" id="UP000593626"/>
    </source>
</evidence>
<accession>A0A7S8CB66</accession>
<name>A0A7S8CB66_9BACI</name>
<dbReference type="InterPro" id="IPR022742">
    <property type="entry name" value="Hydrolase_4"/>
</dbReference>
<dbReference type="AlphaFoldDB" id="A0A7S8CB66"/>
<dbReference type="InterPro" id="IPR029058">
    <property type="entry name" value="AB_hydrolase_fold"/>
</dbReference>
<proteinExistence type="predicted"/>
<gene>
    <name evidence="2" type="ORF">G8O30_07235</name>
</gene>
<dbReference type="InterPro" id="IPR052920">
    <property type="entry name" value="DNA-binding_regulatory"/>
</dbReference>
<feature type="domain" description="Serine aminopeptidase S33" evidence="1">
    <location>
        <begin position="86"/>
        <end position="203"/>
    </location>
</feature>
<dbReference type="RefSeq" id="WP_239674304.1">
    <property type="nucleotide sequence ID" value="NZ_CP049742.1"/>
</dbReference>
<dbReference type="Proteomes" id="UP000593626">
    <property type="component" value="Chromosome"/>
</dbReference>
<dbReference type="GO" id="GO:0016787">
    <property type="term" value="F:hydrolase activity"/>
    <property type="evidence" value="ECO:0007669"/>
    <property type="project" value="UniProtKB-KW"/>
</dbReference>
<keyword evidence="3" id="KW-1185">Reference proteome</keyword>
<sequence length="310" mass="34846">MKSWVKWLGAASVAATTAATYGVAHHVSNRLLYYKKKELSLVIDREISAKRLDQDVFSQLPLVEKDIPSPFGYSIHSWFITPYPDSKKVMIFSHGVSENKWNSIKYMDIFRELGFNAVLYDHRRHGDSGGESTSYGVYEKRDLAAVVAETKKTFGEDALIGIHGESMGAVTTLLYASQVEDAVDFYVADCPFASFADQVAERMKTESKLPLHVLMPVIDSVLYRRAGYSMYDSAPIDTVDRIQKPVLFITTEKDDYIPASATIALYHKKQGAKKLSVLKNGLHAQGLNENKEAYQEVVKSFLDEMVYDTK</sequence>